<evidence type="ECO:0000313" key="3">
    <source>
        <dbReference type="Proteomes" id="UP000663760"/>
    </source>
</evidence>
<reference evidence="2" key="1">
    <citation type="submission" date="2020-02" db="EMBL/GenBank/DDBJ databases">
        <authorList>
            <person name="Scholz U."/>
            <person name="Mascher M."/>
            <person name="Fiebig A."/>
        </authorList>
    </citation>
    <scope>NUCLEOTIDE SEQUENCE</scope>
</reference>
<protein>
    <submittedName>
        <fullName evidence="2">Uncharacterized protein</fullName>
    </submittedName>
</protein>
<evidence type="ECO:0000256" key="1">
    <source>
        <dbReference type="SAM" id="MobiDB-lite"/>
    </source>
</evidence>
<feature type="region of interest" description="Disordered" evidence="1">
    <location>
        <begin position="1"/>
        <end position="59"/>
    </location>
</feature>
<dbReference type="AlphaFoldDB" id="A0A7I8L0U9"/>
<name>A0A7I8L0U9_SPIIN</name>
<keyword evidence="3" id="KW-1185">Reference proteome</keyword>
<organism evidence="2 3">
    <name type="scientific">Spirodela intermedia</name>
    <name type="common">Intermediate duckweed</name>
    <dbReference type="NCBI Taxonomy" id="51605"/>
    <lineage>
        <taxon>Eukaryota</taxon>
        <taxon>Viridiplantae</taxon>
        <taxon>Streptophyta</taxon>
        <taxon>Embryophyta</taxon>
        <taxon>Tracheophyta</taxon>
        <taxon>Spermatophyta</taxon>
        <taxon>Magnoliopsida</taxon>
        <taxon>Liliopsida</taxon>
        <taxon>Araceae</taxon>
        <taxon>Lemnoideae</taxon>
        <taxon>Spirodela</taxon>
    </lineage>
</organism>
<dbReference type="EMBL" id="LR746272">
    <property type="protein sequence ID" value="CAA7402824.1"/>
    <property type="molecule type" value="Genomic_DNA"/>
</dbReference>
<sequence>MGENLRLRLSEGWASTGDRLQGGQHLKMASEPKKRKIEPVGRASSSASAREDKSAASLSSLPAAVADKDHGVHLQAMRLAVAEAKRDHWLGSIKSFASPFGNFIVPVVPTRADFSRAENI</sequence>
<accession>A0A7I8L0U9</accession>
<gene>
    <name evidence="2" type="ORF">SI8410_09013502</name>
</gene>
<dbReference type="PANTHER" id="PTHR48205:SF1">
    <property type="entry name" value="OS01G0742766 PROTEIN"/>
    <property type="match status" value="1"/>
</dbReference>
<dbReference type="Proteomes" id="UP000663760">
    <property type="component" value="Chromosome 9"/>
</dbReference>
<evidence type="ECO:0000313" key="2">
    <source>
        <dbReference type="EMBL" id="CAA7402824.1"/>
    </source>
</evidence>
<proteinExistence type="predicted"/>
<dbReference type="PANTHER" id="PTHR48205">
    <property type="entry name" value="OS01G0742766 PROTEIN"/>
    <property type="match status" value="1"/>
</dbReference>
<dbReference type="OrthoDB" id="1938885at2759"/>